<dbReference type="PATRIC" id="fig|1300341.3.peg.488"/>
<dbReference type="AlphaFoldDB" id="A0A0N8H4K0"/>
<organism evidence="1 2">
    <name type="scientific">Croceitalea dokdonensis DOKDO 023</name>
    <dbReference type="NCBI Taxonomy" id="1300341"/>
    <lineage>
        <taxon>Bacteria</taxon>
        <taxon>Pseudomonadati</taxon>
        <taxon>Bacteroidota</taxon>
        <taxon>Flavobacteriia</taxon>
        <taxon>Flavobacteriales</taxon>
        <taxon>Flavobacteriaceae</taxon>
        <taxon>Croceitalea</taxon>
    </lineage>
</organism>
<gene>
    <name evidence="1" type="ORF">I595_491</name>
</gene>
<protein>
    <submittedName>
        <fullName evidence="1">Uncharacterized protein</fullName>
    </submittedName>
</protein>
<sequence>MVPLSAVSQDGQGILVVEANLTDNGEPQRVLLSRSRQVESDSTVNVPEQVLFNPNSPFISPKGLDVLPEENASVRVSTNGGPEFVFMESEPGIYVSPADFRPTFDVGYTLSVSTSNGDRYRSNEMRMAGTSSIDSLYAEPTIAGSGAAGVGIFVDSSMDSALGEAAYYRYTFEETYKIIAPNWTPFEFEIIRENQELMVDANGDVIDILYPDVRLVPRAREERVCFKTDASQDILLFDGTTLNGGPVIKNQLRFIKSDNPIISHRYSILVKQMAISFEAFQFYENLRNFNQSELVFSQVQPGPLEGNVFNIAGDQPVIGFFDVSHATERRLYFNYVDFYPDEPLPPYFGTVRCDRILAPILGNPERDGPIPPNASCPALLPGVKLGLLEYVSSNEPGECEGPYIVTPTICGDCNVVGTNVVPDFWIEE</sequence>
<keyword evidence="2" id="KW-1185">Reference proteome</keyword>
<accession>A0A0N8H4K0</accession>
<name>A0A0N8H4K0_9FLAO</name>
<dbReference type="InterPro" id="IPR025345">
    <property type="entry name" value="DUF4249"/>
</dbReference>
<dbReference type="Proteomes" id="UP000050280">
    <property type="component" value="Unassembled WGS sequence"/>
</dbReference>
<evidence type="ECO:0000313" key="2">
    <source>
        <dbReference type="Proteomes" id="UP000050280"/>
    </source>
</evidence>
<dbReference type="Pfam" id="PF14054">
    <property type="entry name" value="DUF4249"/>
    <property type="match status" value="1"/>
</dbReference>
<dbReference type="STRING" id="1300341.I595_491"/>
<evidence type="ECO:0000313" key="1">
    <source>
        <dbReference type="EMBL" id="KPM33588.1"/>
    </source>
</evidence>
<proteinExistence type="predicted"/>
<dbReference type="EMBL" id="LDJX01000001">
    <property type="protein sequence ID" value="KPM33588.1"/>
    <property type="molecule type" value="Genomic_DNA"/>
</dbReference>
<reference evidence="1 2" key="1">
    <citation type="submission" date="2015-09" db="EMBL/GenBank/DDBJ databases">
        <title>Genome sequence of the marine flavobacterium Croceitalea dokdonensis DOKDO 023 that contains proton- and sodium-pumping rhodopsins.</title>
        <authorList>
            <person name="Kwon S.-K."/>
            <person name="Lee H.K."/>
            <person name="Kwak M.-J."/>
            <person name="Kim J.F."/>
        </authorList>
    </citation>
    <scope>NUCLEOTIDE SEQUENCE [LARGE SCALE GENOMIC DNA]</scope>
    <source>
        <strain evidence="1 2">DOKDO 023</strain>
    </source>
</reference>
<comment type="caution">
    <text evidence="1">The sequence shown here is derived from an EMBL/GenBank/DDBJ whole genome shotgun (WGS) entry which is preliminary data.</text>
</comment>